<feature type="transmembrane region" description="Helical" evidence="1">
    <location>
        <begin position="80"/>
        <end position="100"/>
    </location>
</feature>
<dbReference type="InterPro" id="IPR043128">
    <property type="entry name" value="Rev_trsase/Diguanyl_cyclase"/>
</dbReference>
<keyword evidence="1" id="KW-1133">Transmembrane helix</keyword>
<protein>
    <submittedName>
        <fullName evidence="3">GGDEF domain-containing protein</fullName>
    </submittedName>
</protein>
<organism evidence="3 4">
    <name type="scientific">Clostridium rhizosphaerae</name>
    <dbReference type="NCBI Taxonomy" id="2803861"/>
    <lineage>
        <taxon>Bacteria</taxon>
        <taxon>Bacillati</taxon>
        <taxon>Bacillota</taxon>
        <taxon>Clostridia</taxon>
        <taxon>Eubacteriales</taxon>
        <taxon>Clostridiaceae</taxon>
        <taxon>Clostridium</taxon>
    </lineage>
</organism>
<sequence>MNFRNKKFFRKILKTSNVDDSKYSLYSVINYTSILCLAVHLILLTVFFILGIKYLAAFNMFSCIIYAMAFFINRRGFHGYAVVLAICEVVGHATLAIMFLGWPSGFHYYILSLVPLLFFSKDISRPGKVILNILFCVVYIVLGYYSAANNAIVNLSAKTLNVFNNYNIIVTFSSLSFLAYYYCMAVEKADKRLRKANRRLEVLADTDPLTGLLNRRKIIDEINKNINEFKKTGKNFVLVMADIDNFKSFNDNYGHNCGDLVVTTSGAIMKSQLFNGGKISRWGGEEFLILLPNCNIKRGKELAEKLRKSVQDTTVIYKETKVSITMTFGVSEYNSNIDIEEAVGNTDRALYEGKRKGRNCVVA</sequence>
<dbReference type="InterPro" id="IPR029787">
    <property type="entry name" value="Nucleotide_cyclase"/>
</dbReference>
<dbReference type="PANTHER" id="PTHR45138">
    <property type="entry name" value="REGULATORY COMPONENTS OF SENSORY TRANSDUCTION SYSTEM"/>
    <property type="match status" value="1"/>
</dbReference>
<dbReference type="InterPro" id="IPR000160">
    <property type="entry name" value="GGDEF_dom"/>
</dbReference>
<dbReference type="InterPro" id="IPR050469">
    <property type="entry name" value="Diguanylate_Cyclase"/>
</dbReference>
<dbReference type="CDD" id="cd01949">
    <property type="entry name" value="GGDEF"/>
    <property type="match status" value="1"/>
</dbReference>
<feature type="transmembrane region" description="Helical" evidence="1">
    <location>
        <begin position="129"/>
        <end position="146"/>
    </location>
</feature>
<dbReference type="PROSITE" id="PS50887">
    <property type="entry name" value="GGDEF"/>
    <property type="match status" value="1"/>
</dbReference>
<comment type="caution">
    <text evidence="3">The sequence shown here is derived from an EMBL/GenBank/DDBJ whole genome shotgun (WGS) entry which is preliminary data.</text>
</comment>
<feature type="transmembrane region" description="Helical" evidence="1">
    <location>
        <begin position="166"/>
        <end position="185"/>
    </location>
</feature>
<keyword evidence="1" id="KW-0472">Membrane</keyword>
<name>A0ABS1TDC8_9CLOT</name>
<feature type="domain" description="GGDEF" evidence="2">
    <location>
        <begin position="234"/>
        <end position="363"/>
    </location>
</feature>
<keyword evidence="4" id="KW-1185">Reference proteome</keyword>
<dbReference type="Proteomes" id="UP000632377">
    <property type="component" value="Unassembled WGS sequence"/>
</dbReference>
<feature type="transmembrane region" description="Helical" evidence="1">
    <location>
        <begin position="28"/>
        <end position="50"/>
    </location>
</feature>
<dbReference type="EMBL" id="JAESWC010000014">
    <property type="protein sequence ID" value="MBL4937363.1"/>
    <property type="molecule type" value="Genomic_DNA"/>
</dbReference>
<keyword evidence="1" id="KW-0812">Transmembrane</keyword>
<reference evidence="3 4" key="1">
    <citation type="submission" date="2021-01" db="EMBL/GenBank/DDBJ databases">
        <title>Genome public.</title>
        <authorList>
            <person name="Liu C."/>
            <person name="Sun Q."/>
        </authorList>
    </citation>
    <scope>NUCLEOTIDE SEQUENCE [LARGE SCALE GENOMIC DNA]</scope>
    <source>
        <strain evidence="3 4">YIM B02515</strain>
    </source>
</reference>
<proteinExistence type="predicted"/>
<dbReference type="Pfam" id="PF00990">
    <property type="entry name" value="GGDEF"/>
    <property type="match status" value="1"/>
</dbReference>
<dbReference type="NCBIfam" id="TIGR00254">
    <property type="entry name" value="GGDEF"/>
    <property type="match status" value="1"/>
</dbReference>
<feature type="transmembrane region" description="Helical" evidence="1">
    <location>
        <begin position="56"/>
        <end position="73"/>
    </location>
</feature>
<dbReference type="Gene3D" id="3.30.70.270">
    <property type="match status" value="1"/>
</dbReference>
<evidence type="ECO:0000313" key="3">
    <source>
        <dbReference type="EMBL" id="MBL4937363.1"/>
    </source>
</evidence>
<gene>
    <name evidence="3" type="ORF">JK636_16670</name>
</gene>
<dbReference type="SUPFAM" id="SSF55073">
    <property type="entry name" value="Nucleotide cyclase"/>
    <property type="match status" value="1"/>
</dbReference>
<dbReference type="SMART" id="SM00267">
    <property type="entry name" value="GGDEF"/>
    <property type="match status" value="1"/>
</dbReference>
<dbReference type="PANTHER" id="PTHR45138:SF9">
    <property type="entry name" value="DIGUANYLATE CYCLASE DGCM-RELATED"/>
    <property type="match status" value="1"/>
</dbReference>
<evidence type="ECO:0000313" key="4">
    <source>
        <dbReference type="Proteomes" id="UP000632377"/>
    </source>
</evidence>
<accession>A0ABS1TDC8</accession>
<evidence type="ECO:0000256" key="1">
    <source>
        <dbReference type="SAM" id="Phobius"/>
    </source>
</evidence>
<evidence type="ECO:0000259" key="2">
    <source>
        <dbReference type="PROSITE" id="PS50887"/>
    </source>
</evidence>
<dbReference type="RefSeq" id="WP_202750117.1">
    <property type="nucleotide sequence ID" value="NZ_JAESWC010000014.1"/>
</dbReference>